<keyword evidence="12" id="KW-0137">Centromere</keyword>
<keyword evidence="17" id="KW-1185">Reference proteome</keyword>
<evidence type="ECO:0000259" key="15">
    <source>
        <dbReference type="Pfam" id="PF16740"/>
    </source>
</evidence>
<evidence type="ECO:0000256" key="8">
    <source>
        <dbReference type="ARBA" id="ARBA00022776"/>
    </source>
</evidence>
<keyword evidence="4" id="KW-0158">Chromosome</keyword>
<evidence type="ECO:0000256" key="5">
    <source>
        <dbReference type="ARBA" id="ARBA00022490"/>
    </source>
</evidence>
<dbReference type="GO" id="GO:0007059">
    <property type="term" value="P:chromosome segregation"/>
    <property type="evidence" value="ECO:0007669"/>
    <property type="project" value="InterPro"/>
</dbReference>
<dbReference type="GO" id="GO:0000940">
    <property type="term" value="C:outer kinetochore"/>
    <property type="evidence" value="ECO:0007669"/>
    <property type="project" value="InterPro"/>
</dbReference>
<dbReference type="GO" id="GO:0008017">
    <property type="term" value="F:microtubule binding"/>
    <property type="evidence" value="ECO:0007669"/>
    <property type="project" value="InterPro"/>
</dbReference>
<protein>
    <recommendedName>
        <fullName evidence="13">Protein FAM33A</fullName>
    </recommendedName>
</protein>
<dbReference type="Gene3D" id="6.10.250.1380">
    <property type="match status" value="1"/>
</dbReference>
<name>A0AA88XFS1_PINIB</name>
<keyword evidence="10" id="KW-0206">Cytoskeleton</keyword>
<evidence type="ECO:0000256" key="11">
    <source>
        <dbReference type="ARBA" id="ARBA00023306"/>
    </source>
</evidence>
<keyword evidence="5" id="KW-0963">Cytoplasm</keyword>
<proteinExistence type="inferred from homology"/>
<dbReference type="InterPro" id="IPR042091">
    <property type="entry name" value="Ska2_N"/>
</dbReference>
<evidence type="ECO:0000256" key="10">
    <source>
        <dbReference type="ARBA" id="ARBA00023212"/>
    </source>
</evidence>
<evidence type="ECO:0000256" key="9">
    <source>
        <dbReference type="ARBA" id="ARBA00022838"/>
    </source>
</evidence>
<evidence type="ECO:0000256" key="12">
    <source>
        <dbReference type="ARBA" id="ARBA00023328"/>
    </source>
</evidence>
<comment type="similarity">
    <text evidence="3">Belongs to the SKA2 family.</text>
</comment>
<evidence type="ECO:0000313" key="16">
    <source>
        <dbReference type="EMBL" id="KAK3084499.1"/>
    </source>
</evidence>
<sequence length="222" mass="25203">MIFQFKETESGIDYLARRVENEFEHSKKGGDANPAALLRNLAEIKTEFTSLTKEVQAIQQAQKETVDYIKDQLTTTWGLLQNLQQNSNIPNDGEKPPELAKLEEILGIKLPDLQAVPEDGRVSNPEGGDTGQRDSTFTVEEEDQSNSSPCSCPDVSPSSKRSHSDEFIELTQAELDSVSPSIRGRLKLMEVNMVYRILWRHFKEEKNRYLTLYVYNSCMQLS</sequence>
<keyword evidence="6" id="KW-0132">Cell division</keyword>
<dbReference type="PANTHER" id="PTHR32017:SF3">
    <property type="entry name" value="SPINDLE AND KINETOCHORE-ASSOCIATED PROTEIN 2"/>
    <property type="match status" value="1"/>
</dbReference>
<evidence type="ECO:0000256" key="4">
    <source>
        <dbReference type="ARBA" id="ARBA00022454"/>
    </source>
</evidence>
<evidence type="ECO:0000256" key="6">
    <source>
        <dbReference type="ARBA" id="ARBA00022618"/>
    </source>
</evidence>
<dbReference type="InterPro" id="IPR026762">
    <property type="entry name" value="Ska2"/>
</dbReference>
<keyword evidence="9" id="KW-0995">Kinetochore</keyword>
<evidence type="ECO:0000256" key="1">
    <source>
        <dbReference type="ARBA" id="ARBA00004186"/>
    </source>
</evidence>
<feature type="domain" description="Ska2 N-terminal" evidence="15">
    <location>
        <begin position="4"/>
        <end position="94"/>
    </location>
</feature>
<dbReference type="GO" id="GO:0005876">
    <property type="term" value="C:spindle microtubule"/>
    <property type="evidence" value="ECO:0007669"/>
    <property type="project" value="InterPro"/>
</dbReference>
<accession>A0AA88XFS1</accession>
<evidence type="ECO:0000256" key="2">
    <source>
        <dbReference type="ARBA" id="ARBA00004629"/>
    </source>
</evidence>
<comment type="caution">
    <text evidence="16">The sequence shown here is derived from an EMBL/GenBank/DDBJ whole genome shotgun (WGS) entry which is preliminary data.</text>
</comment>
<keyword evidence="11" id="KW-0131">Cell cycle</keyword>
<evidence type="ECO:0000313" key="17">
    <source>
        <dbReference type="Proteomes" id="UP001186944"/>
    </source>
</evidence>
<dbReference type="AlphaFoldDB" id="A0AA88XFS1"/>
<evidence type="ECO:0000256" key="7">
    <source>
        <dbReference type="ARBA" id="ARBA00022701"/>
    </source>
</evidence>
<dbReference type="GO" id="GO:0051301">
    <property type="term" value="P:cell division"/>
    <property type="evidence" value="ECO:0007669"/>
    <property type="project" value="UniProtKB-KW"/>
</dbReference>
<comment type="subcellular location">
    <subcellularLocation>
        <location evidence="2">Chromosome</location>
        <location evidence="2">Centromere</location>
        <location evidence="2">Kinetochore</location>
    </subcellularLocation>
    <subcellularLocation>
        <location evidence="1">Cytoplasm</location>
        <location evidence="1">Cytoskeleton</location>
        <location evidence="1">Spindle</location>
    </subcellularLocation>
</comment>
<reference evidence="16" key="1">
    <citation type="submission" date="2019-08" db="EMBL/GenBank/DDBJ databases">
        <title>The improved chromosome-level genome for the pearl oyster Pinctada fucata martensii using PacBio sequencing and Hi-C.</title>
        <authorList>
            <person name="Zheng Z."/>
        </authorList>
    </citation>
    <scope>NUCLEOTIDE SEQUENCE</scope>
    <source>
        <strain evidence="16">ZZ-2019</strain>
        <tissue evidence="16">Adductor muscle</tissue>
    </source>
</reference>
<evidence type="ECO:0000256" key="14">
    <source>
        <dbReference type="SAM" id="MobiDB-lite"/>
    </source>
</evidence>
<feature type="region of interest" description="Disordered" evidence="14">
    <location>
        <begin position="114"/>
        <end position="164"/>
    </location>
</feature>
<evidence type="ECO:0000256" key="3">
    <source>
        <dbReference type="ARBA" id="ARBA00010684"/>
    </source>
</evidence>
<evidence type="ECO:0000256" key="13">
    <source>
        <dbReference type="ARBA" id="ARBA00029651"/>
    </source>
</evidence>
<keyword evidence="8" id="KW-0498">Mitosis</keyword>
<dbReference type="Pfam" id="PF16740">
    <property type="entry name" value="SKA2"/>
    <property type="match status" value="1"/>
</dbReference>
<organism evidence="16 17">
    <name type="scientific">Pinctada imbricata</name>
    <name type="common">Atlantic pearl-oyster</name>
    <name type="synonym">Pinctada martensii</name>
    <dbReference type="NCBI Taxonomy" id="66713"/>
    <lineage>
        <taxon>Eukaryota</taxon>
        <taxon>Metazoa</taxon>
        <taxon>Spiralia</taxon>
        <taxon>Lophotrochozoa</taxon>
        <taxon>Mollusca</taxon>
        <taxon>Bivalvia</taxon>
        <taxon>Autobranchia</taxon>
        <taxon>Pteriomorphia</taxon>
        <taxon>Pterioida</taxon>
        <taxon>Pterioidea</taxon>
        <taxon>Pteriidae</taxon>
        <taxon>Pinctada</taxon>
    </lineage>
</organism>
<dbReference type="GO" id="GO:0000278">
    <property type="term" value="P:mitotic cell cycle"/>
    <property type="evidence" value="ECO:0007669"/>
    <property type="project" value="TreeGrafter"/>
</dbReference>
<gene>
    <name evidence="16" type="ORF">FSP39_014407</name>
</gene>
<feature type="compositionally biased region" description="Low complexity" evidence="14">
    <location>
        <begin position="145"/>
        <end position="159"/>
    </location>
</feature>
<dbReference type="PANTHER" id="PTHR32017">
    <property type="entry name" value="SPINDLE AND KINETOCHORE-ASSOCIATED PROTEIN 2"/>
    <property type="match status" value="1"/>
</dbReference>
<dbReference type="EMBL" id="VSWD01000013">
    <property type="protein sequence ID" value="KAK3084499.1"/>
    <property type="molecule type" value="Genomic_DNA"/>
</dbReference>
<dbReference type="Proteomes" id="UP001186944">
    <property type="component" value="Unassembled WGS sequence"/>
</dbReference>
<keyword evidence="7" id="KW-0493">Microtubule</keyword>